<dbReference type="Proteomes" id="UP001056778">
    <property type="component" value="Chromosome 7"/>
</dbReference>
<keyword evidence="2" id="KW-1185">Reference proteome</keyword>
<evidence type="ECO:0000313" key="2">
    <source>
        <dbReference type="Proteomes" id="UP001056778"/>
    </source>
</evidence>
<dbReference type="EMBL" id="CM043021">
    <property type="protein sequence ID" value="KAI4457377.1"/>
    <property type="molecule type" value="Genomic_DNA"/>
</dbReference>
<sequence>MLTTDDFPTYNFKNSPESSLDDSFLTDIDIHSDEDFLQTLSSDLDIPLLLNSNEDDLGLLGSCFDKSPDEILSDLTPPGSTDTYDFNREFDELQHVDLTQWGPEAFPNLKPEIKIEGHDSPRSQEFYYGESVKSDSPTPSVSSNVSRGNEIKEERMIIDTPPVSPNTIEGFDLQLINENIQRLNGQSIKILPHDSKNKKVLLKKINIPITNKNKNSPVSLTDEIPLKQAKIITSTTNGIIPKRNDTPSIVVLENIKTVPVNTITTIPQITTIPATTTTTTYDKESRISEFVSKKKKEYLLSLEKKVQELTEENGRLKMENTRLKDKLIQNGFNISSLLKGGNTQTVTKTLILCMVLVTIGFNMDFLRNPLENNEPISNTQKGNLPQLSGHHGRSLLWNRDVEDPILNTSNITSNNLNQNLPMCPVYVNQSENVRIALELHRWIGKPYNMTDEFYDHDLAQTKQERYKIKKSRSKKSKFNTVDTPILSSVYKLGRKSKKYQQTSNELQLFAPNIDHIYSDFFEAINRQDDTFYVVSFSADHMLLPALQYNKTTRPKMSLIMPSVISNNATQDQFNLVPLMQIDCEVLNTRLIHVKHGTIPQHFRSSNQTQSTDKTQSNIKEKPLQNYTDNSYTPYFMRTAKDKVRQKRLYLEDDRQDYVTENR</sequence>
<name>A0ACB9SQF1_HOLOL</name>
<reference evidence="1" key="1">
    <citation type="submission" date="2022-04" db="EMBL/GenBank/DDBJ databases">
        <title>Chromosome-scale genome assembly of Holotrichia oblita Faldermann.</title>
        <authorList>
            <person name="Rongchong L."/>
        </authorList>
    </citation>
    <scope>NUCLEOTIDE SEQUENCE</scope>
    <source>
        <strain evidence="1">81SQS9</strain>
    </source>
</reference>
<comment type="caution">
    <text evidence="1">The sequence shown here is derived from an EMBL/GenBank/DDBJ whole genome shotgun (WGS) entry which is preliminary data.</text>
</comment>
<proteinExistence type="predicted"/>
<gene>
    <name evidence="1" type="ORF">MML48_7g00002078</name>
</gene>
<evidence type="ECO:0000313" key="1">
    <source>
        <dbReference type="EMBL" id="KAI4457377.1"/>
    </source>
</evidence>
<protein>
    <submittedName>
        <fullName evidence="1">Atf6 isoform c</fullName>
    </submittedName>
</protein>
<organism evidence="1 2">
    <name type="scientific">Holotrichia oblita</name>
    <name type="common">Chafer beetle</name>
    <dbReference type="NCBI Taxonomy" id="644536"/>
    <lineage>
        <taxon>Eukaryota</taxon>
        <taxon>Metazoa</taxon>
        <taxon>Ecdysozoa</taxon>
        <taxon>Arthropoda</taxon>
        <taxon>Hexapoda</taxon>
        <taxon>Insecta</taxon>
        <taxon>Pterygota</taxon>
        <taxon>Neoptera</taxon>
        <taxon>Endopterygota</taxon>
        <taxon>Coleoptera</taxon>
        <taxon>Polyphaga</taxon>
        <taxon>Scarabaeiformia</taxon>
        <taxon>Scarabaeidae</taxon>
        <taxon>Melolonthinae</taxon>
        <taxon>Holotrichia</taxon>
    </lineage>
</organism>
<accession>A0ACB9SQF1</accession>